<organism evidence="6 7">
    <name type="scientific">Paenibacillus eucommiae</name>
    <dbReference type="NCBI Taxonomy" id="1355755"/>
    <lineage>
        <taxon>Bacteria</taxon>
        <taxon>Bacillati</taxon>
        <taxon>Bacillota</taxon>
        <taxon>Bacilli</taxon>
        <taxon>Bacillales</taxon>
        <taxon>Paenibacillaceae</taxon>
        <taxon>Paenibacillus</taxon>
    </lineage>
</organism>
<evidence type="ECO:0000256" key="2">
    <source>
        <dbReference type="ARBA" id="ARBA00023125"/>
    </source>
</evidence>
<dbReference type="InterPro" id="IPR018060">
    <property type="entry name" value="HTH_AraC"/>
</dbReference>
<dbReference type="RefSeq" id="WP_209975926.1">
    <property type="nucleotide sequence ID" value="NZ_JAGGLB010000023.1"/>
</dbReference>
<dbReference type="PROSITE" id="PS01124">
    <property type="entry name" value="HTH_ARAC_FAMILY_2"/>
    <property type="match status" value="1"/>
</dbReference>
<accession>A0ABS4J5J9</accession>
<dbReference type="Pfam" id="PF12833">
    <property type="entry name" value="HTH_18"/>
    <property type="match status" value="1"/>
</dbReference>
<evidence type="ECO:0000256" key="3">
    <source>
        <dbReference type="ARBA" id="ARBA00023163"/>
    </source>
</evidence>
<keyword evidence="3" id="KW-0804">Transcription</keyword>
<dbReference type="Proteomes" id="UP001519287">
    <property type="component" value="Unassembled WGS sequence"/>
</dbReference>
<evidence type="ECO:0000313" key="6">
    <source>
        <dbReference type="EMBL" id="MBP1994064.1"/>
    </source>
</evidence>
<keyword evidence="4" id="KW-1133">Transmembrane helix</keyword>
<keyword evidence="7" id="KW-1185">Reference proteome</keyword>
<name>A0ABS4J5J9_9BACL</name>
<dbReference type="InterPro" id="IPR041522">
    <property type="entry name" value="CdaR_GGDEF"/>
</dbReference>
<feature type="domain" description="HTH araC/xylS-type" evidence="5">
    <location>
        <begin position="686"/>
        <end position="784"/>
    </location>
</feature>
<feature type="transmembrane region" description="Helical" evidence="4">
    <location>
        <begin position="16"/>
        <end position="38"/>
    </location>
</feature>
<evidence type="ECO:0000259" key="5">
    <source>
        <dbReference type="PROSITE" id="PS01124"/>
    </source>
</evidence>
<dbReference type="InterPro" id="IPR009057">
    <property type="entry name" value="Homeodomain-like_sf"/>
</dbReference>
<dbReference type="Gene3D" id="1.10.10.60">
    <property type="entry name" value="Homeodomain-like"/>
    <property type="match status" value="2"/>
</dbReference>
<dbReference type="EMBL" id="JAGGLB010000023">
    <property type="protein sequence ID" value="MBP1994064.1"/>
    <property type="molecule type" value="Genomic_DNA"/>
</dbReference>
<evidence type="ECO:0000313" key="7">
    <source>
        <dbReference type="Proteomes" id="UP001519287"/>
    </source>
</evidence>
<dbReference type="InterPro" id="IPR018062">
    <property type="entry name" value="HTH_AraC-typ_CS"/>
</dbReference>
<dbReference type="Pfam" id="PF17853">
    <property type="entry name" value="GGDEF_2"/>
    <property type="match status" value="1"/>
</dbReference>
<keyword evidence="1" id="KW-0805">Transcription regulation</keyword>
<dbReference type="PROSITE" id="PS00041">
    <property type="entry name" value="HTH_ARAC_FAMILY_1"/>
    <property type="match status" value="1"/>
</dbReference>
<gene>
    <name evidence="6" type="ORF">J2Z66_005690</name>
</gene>
<reference evidence="6 7" key="1">
    <citation type="submission" date="2021-03" db="EMBL/GenBank/DDBJ databases">
        <title>Genomic Encyclopedia of Type Strains, Phase IV (KMG-IV): sequencing the most valuable type-strain genomes for metagenomic binning, comparative biology and taxonomic classification.</title>
        <authorList>
            <person name="Goeker M."/>
        </authorList>
    </citation>
    <scope>NUCLEOTIDE SEQUENCE [LARGE SCALE GENOMIC DNA]</scope>
    <source>
        <strain evidence="6 7">DSM 26048</strain>
    </source>
</reference>
<keyword evidence="4" id="KW-0812">Transmembrane</keyword>
<feature type="transmembrane region" description="Helical" evidence="4">
    <location>
        <begin position="320"/>
        <end position="340"/>
    </location>
</feature>
<comment type="caution">
    <text evidence="6">The sequence shown here is derived from an EMBL/GenBank/DDBJ whole genome shotgun (WGS) entry which is preliminary data.</text>
</comment>
<proteinExistence type="predicted"/>
<protein>
    <submittedName>
        <fullName evidence="6">AraC-like DNA-binding protein</fullName>
    </submittedName>
</protein>
<keyword evidence="2" id="KW-0238">DNA-binding</keyword>
<evidence type="ECO:0000256" key="4">
    <source>
        <dbReference type="SAM" id="Phobius"/>
    </source>
</evidence>
<dbReference type="SUPFAM" id="SSF46689">
    <property type="entry name" value="Homeodomain-like"/>
    <property type="match status" value="2"/>
</dbReference>
<evidence type="ECO:0000256" key="1">
    <source>
        <dbReference type="ARBA" id="ARBA00023015"/>
    </source>
</evidence>
<dbReference type="SMART" id="SM00342">
    <property type="entry name" value="HTH_ARAC"/>
    <property type="match status" value="1"/>
</dbReference>
<dbReference type="PANTHER" id="PTHR43280:SF28">
    <property type="entry name" value="HTH-TYPE TRANSCRIPTIONAL ACTIVATOR RHAS"/>
    <property type="match status" value="1"/>
</dbReference>
<keyword evidence="4" id="KW-0472">Membrane</keyword>
<sequence length="789" mass="90815">MFRKRFLSRARQRVMLIRLIAFFLIISLLPLFIISSIFDNQIRSTMQQELLAANAKYVQQTVNAMESVTMQISSFFRQLSLDKVVREFERFPRGTYFESLTGEYREEDLPGMYSYLKSKEQTMLAIRKLKDSNEFIDSVYMLDRAKNLVLTSENLEYRPERFYDAGWEKDIQSLPFYPTVTEPRMAIGRDYKKRKVIPMVYASPETGNYIAVNLDVAALASALTSKMDGNNGSTGNTLFVLSTSGQLLLHDGDSQTEMTDTTISTLLPHMEQMGKVYSEQLVINDRASLLTAYTSDHLGWRFVTISSLEQLYAGMSKARMMIIVSCTILVAAIGLLIYAATRQIYNPVRHLLEFIHKNSGPNHEHVNAQSSEVRVIQDSFKVVIEDRASLQLRLLESLPANQEKFVYTLLHSHTLRADEIKERLAYLNLNLEMEGIFVWLVSMQGDSYTDVEKERLDKLCLIDEIRQCLPADHNSIVLEIVESQIVVLMNGDADELQDNYQLAECVIRQAEERLKLYCSIGIGEHCQHLSQLPASFNQAKEALRYRIMAGSCEVVYTDDVRMSGTPLFNYPKEKEEAFIYALINGESQKARGILAQMMRDFQEQEGKVHYHQIKHALIQLLSRIMAIANDIRIDLNMLLMENNNLFHLLQQKNNWKEITCWFEELVAKLSDYMGHAVRDKKNRHIEQVLAMLGQECGEKITLGYVAEQLGLNPSYLSRIFKDEQGITFLEHLTSVRIQRSKQLLEQTNLKIKDIGEQVGYLQTNYYIKLFKEFTGTTPGEYRKNLTVSR</sequence>
<dbReference type="PANTHER" id="PTHR43280">
    <property type="entry name" value="ARAC-FAMILY TRANSCRIPTIONAL REGULATOR"/>
    <property type="match status" value="1"/>
</dbReference>